<evidence type="ECO:0000256" key="5">
    <source>
        <dbReference type="ARBA" id="ARBA00022516"/>
    </source>
</evidence>
<dbReference type="NCBIfam" id="NF005589">
    <property type="entry name" value="PRK07314.1"/>
    <property type="match status" value="1"/>
</dbReference>
<evidence type="ECO:0000256" key="1">
    <source>
        <dbReference type="ARBA" id="ARBA00005194"/>
    </source>
</evidence>
<dbReference type="PIRSF" id="PIRSF000447">
    <property type="entry name" value="KAS_II"/>
    <property type="match status" value="1"/>
</dbReference>
<reference evidence="19" key="1">
    <citation type="submission" date="2016-11" db="EMBL/GenBank/DDBJ databases">
        <authorList>
            <person name="Varghese N."/>
            <person name="Submissions S."/>
        </authorList>
    </citation>
    <scope>NUCLEOTIDE SEQUENCE [LARGE SCALE GENOMIC DNA]</scope>
    <source>
        <strain evidence="19">USBA-503</strain>
    </source>
</reference>
<dbReference type="STRING" id="1830138.SAMN05443507_109111"/>
<gene>
    <name evidence="18" type="ORF">SAMN05443507_109111</name>
</gene>
<dbReference type="NCBIfam" id="NF004970">
    <property type="entry name" value="PRK06333.1"/>
    <property type="match status" value="1"/>
</dbReference>
<evidence type="ECO:0000256" key="6">
    <source>
        <dbReference type="ARBA" id="ARBA00022679"/>
    </source>
</evidence>
<evidence type="ECO:0000259" key="17">
    <source>
        <dbReference type="PROSITE" id="PS52004"/>
    </source>
</evidence>
<feature type="domain" description="Ketosynthase family 3 (KS3)" evidence="17">
    <location>
        <begin position="22"/>
        <end position="430"/>
    </location>
</feature>
<dbReference type="InterPro" id="IPR000794">
    <property type="entry name" value="Beta-ketoacyl_synthase"/>
</dbReference>
<keyword evidence="6 14" id="KW-0808">Transferase</keyword>
<dbReference type="Pfam" id="PF02801">
    <property type="entry name" value="Ketoacyl-synt_C"/>
    <property type="match status" value="1"/>
</dbReference>
<dbReference type="UniPathway" id="UPA00094"/>
<evidence type="ECO:0000256" key="2">
    <source>
        <dbReference type="ARBA" id="ARBA00008467"/>
    </source>
</evidence>
<evidence type="ECO:0000256" key="11">
    <source>
        <dbReference type="ARBA" id="ARBA00024006"/>
    </source>
</evidence>
<accession>A0A1M6QAT0</accession>
<evidence type="ECO:0000313" key="18">
    <source>
        <dbReference type="EMBL" id="SHK17352.1"/>
    </source>
</evidence>
<dbReference type="InterPro" id="IPR014030">
    <property type="entry name" value="Ketoacyl_synth_N"/>
</dbReference>
<comment type="catalytic activity">
    <reaction evidence="13 14">
        <text>a fatty acyl-[ACP] + malonyl-[ACP] + H(+) = a 3-oxoacyl-[ACP] + holo-[ACP] + CO2</text>
        <dbReference type="Rhea" id="RHEA:22836"/>
        <dbReference type="Rhea" id="RHEA-COMP:9623"/>
        <dbReference type="Rhea" id="RHEA-COMP:9685"/>
        <dbReference type="Rhea" id="RHEA-COMP:9916"/>
        <dbReference type="Rhea" id="RHEA-COMP:14125"/>
        <dbReference type="ChEBI" id="CHEBI:15378"/>
        <dbReference type="ChEBI" id="CHEBI:16526"/>
        <dbReference type="ChEBI" id="CHEBI:64479"/>
        <dbReference type="ChEBI" id="CHEBI:78449"/>
        <dbReference type="ChEBI" id="CHEBI:78776"/>
        <dbReference type="ChEBI" id="CHEBI:138651"/>
    </reaction>
</comment>
<dbReference type="PANTHER" id="PTHR11712:SF336">
    <property type="entry name" value="3-OXOACYL-[ACYL-CARRIER-PROTEIN] SYNTHASE, MITOCHONDRIAL"/>
    <property type="match status" value="1"/>
</dbReference>
<evidence type="ECO:0000256" key="4">
    <source>
        <dbReference type="ARBA" id="ARBA00014657"/>
    </source>
</evidence>
<evidence type="ECO:0000256" key="9">
    <source>
        <dbReference type="ARBA" id="ARBA00023160"/>
    </source>
</evidence>
<dbReference type="CDD" id="cd00834">
    <property type="entry name" value="KAS_I_II"/>
    <property type="match status" value="1"/>
</dbReference>
<dbReference type="GO" id="GO:0004315">
    <property type="term" value="F:3-oxoacyl-[acyl-carrier-protein] synthase activity"/>
    <property type="evidence" value="ECO:0007669"/>
    <property type="project" value="UniProtKB-UniRule"/>
</dbReference>
<dbReference type="SUPFAM" id="SSF53901">
    <property type="entry name" value="Thiolase-like"/>
    <property type="match status" value="2"/>
</dbReference>
<dbReference type="EC" id="2.3.1.179" evidence="3 14"/>
<evidence type="ECO:0000256" key="3">
    <source>
        <dbReference type="ARBA" id="ARBA00012356"/>
    </source>
</evidence>
<evidence type="ECO:0000313" key="19">
    <source>
        <dbReference type="Proteomes" id="UP000184016"/>
    </source>
</evidence>
<dbReference type="InterPro" id="IPR018201">
    <property type="entry name" value="Ketoacyl_synth_AS"/>
</dbReference>
<comment type="function">
    <text evidence="11 14">Involved in the type II fatty acid elongation cycle. Catalyzes the elongation of a wide range of acyl-ACP by the addition of two carbons from malonyl-ACP to an acyl acceptor. Can efficiently catalyze the conversion of palmitoleoyl-ACP (cis-hexadec-9-enoyl-ACP) to cis-vaccenoyl-ACP (cis-octadec-11-enoyl-ACP), an essential step in the thermal regulation of fatty acid composition.</text>
</comment>
<protein>
    <recommendedName>
        <fullName evidence="4 14">3-oxoacyl-[acyl-carrier-protein] synthase 2</fullName>
        <ecNumber evidence="3 14">2.3.1.179</ecNumber>
    </recommendedName>
</protein>
<dbReference type="NCBIfam" id="TIGR03150">
    <property type="entry name" value="fabF"/>
    <property type="match status" value="1"/>
</dbReference>
<dbReference type="Gene3D" id="3.40.47.10">
    <property type="match status" value="1"/>
</dbReference>
<sequence length="434" mass="45783">MIRSPAQLPGLSVIYRGGEAVQKRVVVTGLGAVTPVGSTVESFWQNLLAGKSGIGLIDRFDVSEYPVRIAGQVKGFQAEDYIEKKEIRRFDMYAQFAVGAAVQALRQSGLQITEENAARVGVYIGSGIGGLQTMLENYNVLRDRGPKRVSPFLVPMMMINSASGQISIMFGAKGPNLAPVSACATGTHAVGDAYKIIARGAADAMICGGAEATICDLALAGFANMKALSTRNDSPEQASRPFDAHRDGFVMGEGAGVLVLESLESAKARGAKILAEVVGYGMSADAHHITAPDPVGFGASLAMQAALDDAGLRPEDVDYINAHGTSTDLNDKLETIAVKATFGEYAYKLSMSSIKSMTGHLLGAAGGVEAVASVMTILTGMIPPTMNYETPDPECDLDYVPNKAREQAVDTVMSNSFGFGGHNASIIIRRFMEN</sequence>
<keyword evidence="9 14" id="KW-0275">Fatty acid biosynthesis</keyword>
<keyword evidence="7" id="KW-0276">Fatty acid metabolism</keyword>
<evidence type="ECO:0000256" key="14">
    <source>
        <dbReference type="PIRNR" id="PIRNR000447"/>
    </source>
</evidence>
<dbReference type="InterPro" id="IPR017568">
    <property type="entry name" value="3-oxoacyl-ACP_synth-2"/>
</dbReference>
<keyword evidence="19" id="KW-1185">Reference proteome</keyword>
<evidence type="ECO:0000256" key="10">
    <source>
        <dbReference type="ARBA" id="ARBA00023315"/>
    </source>
</evidence>
<dbReference type="AlphaFoldDB" id="A0A1M6QAT0"/>
<dbReference type="InterPro" id="IPR016039">
    <property type="entry name" value="Thiolase-like"/>
</dbReference>
<name>A0A1M6QAT0_9BACL</name>
<evidence type="ECO:0000256" key="12">
    <source>
        <dbReference type="ARBA" id="ARBA00047318"/>
    </source>
</evidence>
<evidence type="ECO:0000256" key="15">
    <source>
        <dbReference type="PIRSR" id="PIRSR000447-1"/>
    </source>
</evidence>
<comment type="pathway">
    <text evidence="1 14">Lipid metabolism; fatty acid biosynthesis.</text>
</comment>
<evidence type="ECO:0000256" key="8">
    <source>
        <dbReference type="ARBA" id="ARBA00023098"/>
    </source>
</evidence>
<keyword evidence="8" id="KW-0443">Lipid metabolism</keyword>
<keyword evidence="5 14" id="KW-0444">Lipid biosynthesis</keyword>
<dbReference type="FunFam" id="3.40.47.10:FF:000009">
    <property type="entry name" value="3-oxoacyl-[acyl-carrier-protein] synthase 2"/>
    <property type="match status" value="1"/>
</dbReference>
<dbReference type="GO" id="GO:0005829">
    <property type="term" value="C:cytosol"/>
    <property type="evidence" value="ECO:0007669"/>
    <property type="project" value="TreeGrafter"/>
</dbReference>
<dbReference type="Pfam" id="PF00109">
    <property type="entry name" value="ketoacyl-synt"/>
    <property type="match status" value="1"/>
</dbReference>
<dbReference type="GO" id="GO:0006633">
    <property type="term" value="P:fatty acid biosynthetic process"/>
    <property type="evidence" value="ECO:0007669"/>
    <property type="project" value="UniProtKB-UniRule"/>
</dbReference>
<dbReference type="Proteomes" id="UP000184016">
    <property type="component" value="Unassembled WGS sequence"/>
</dbReference>
<dbReference type="SMART" id="SM00825">
    <property type="entry name" value="PKS_KS"/>
    <property type="match status" value="1"/>
</dbReference>
<dbReference type="InterPro" id="IPR014031">
    <property type="entry name" value="Ketoacyl_synth_C"/>
</dbReference>
<organism evidence="18 19">
    <name type="scientific">Alicyclobacillus tolerans</name>
    <dbReference type="NCBI Taxonomy" id="90970"/>
    <lineage>
        <taxon>Bacteria</taxon>
        <taxon>Bacillati</taxon>
        <taxon>Bacillota</taxon>
        <taxon>Bacilli</taxon>
        <taxon>Bacillales</taxon>
        <taxon>Alicyclobacillaceae</taxon>
        <taxon>Alicyclobacillus</taxon>
    </lineage>
</organism>
<comment type="catalytic activity">
    <reaction evidence="12 14">
        <text>(9Z)-hexadecenoyl-[ACP] + malonyl-[ACP] + H(+) = 3-oxo-(11Z)-octadecenoyl-[ACP] + holo-[ACP] + CO2</text>
        <dbReference type="Rhea" id="RHEA:55040"/>
        <dbReference type="Rhea" id="RHEA-COMP:9623"/>
        <dbReference type="Rhea" id="RHEA-COMP:9685"/>
        <dbReference type="Rhea" id="RHEA-COMP:10800"/>
        <dbReference type="Rhea" id="RHEA-COMP:14074"/>
        <dbReference type="ChEBI" id="CHEBI:15378"/>
        <dbReference type="ChEBI" id="CHEBI:16526"/>
        <dbReference type="ChEBI" id="CHEBI:64479"/>
        <dbReference type="ChEBI" id="CHEBI:78449"/>
        <dbReference type="ChEBI" id="CHEBI:83989"/>
        <dbReference type="ChEBI" id="CHEBI:138538"/>
        <dbReference type="EC" id="2.3.1.179"/>
    </reaction>
</comment>
<evidence type="ECO:0000256" key="16">
    <source>
        <dbReference type="RuleBase" id="RU003694"/>
    </source>
</evidence>
<proteinExistence type="inferred from homology"/>
<dbReference type="PANTHER" id="PTHR11712">
    <property type="entry name" value="POLYKETIDE SYNTHASE-RELATED"/>
    <property type="match status" value="1"/>
</dbReference>
<dbReference type="InterPro" id="IPR020841">
    <property type="entry name" value="PKS_Beta-ketoAc_synthase_dom"/>
</dbReference>
<evidence type="ECO:0000256" key="13">
    <source>
        <dbReference type="ARBA" id="ARBA00047659"/>
    </source>
</evidence>
<dbReference type="PROSITE" id="PS00606">
    <property type="entry name" value="KS3_1"/>
    <property type="match status" value="1"/>
</dbReference>
<comment type="similarity">
    <text evidence="2 14 16">Belongs to the thiolase-like superfamily. Beta-ketoacyl-ACP synthases family.</text>
</comment>
<feature type="active site" description="For beta-ketoacyl synthase activity" evidence="15">
    <location>
        <position position="183"/>
    </location>
</feature>
<keyword evidence="10 14" id="KW-0012">Acyltransferase</keyword>
<dbReference type="PROSITE" id="PS52004">
    <property type="entry name" value="KS3_2"/>
    <property type="match status" value="1"/>
</dbReference>
<evidence type="ECO:0000256" key="7">
    <source>
        <dbReference type="ARBA" id="ARBA00022832"/>
    </source>
</evidence>
<dbReference type="EMBL" id="FRAF01000009">
    <property type="protein sequence ID" value="SHK17352.1"/>
    <property type="molecule type" value="Genomic_DNA"/>
</dbReference>